<dbReference type="RefSeq" id="XP_022318671.1">
    <property type="nucleotide sequence ID" value="XM_022462963.1"/>
</dbReference>
<evidence type="ECO:0000313" key="1">
    <source>
        <dbReference type="Proteomes" id="UP000694844"/>
    </source>
</evidence>
<organism evidence="1 2">
    <name type="scientific">Crassostrea virginica</name>
    <name type="common">Eastern oyster</name>
    <dbReference type="NCBI Taxonomy" id="6565"/>
    <lineage>
        <taxon>Eukaryota</taxon>
        <taxon>Metazoa</taxon>
        <taxon>Spiralia</taxon>
        <taxon>Lophotrochozoa</taxon>
        <taxon>Mollusca</taxon>
        <taxon>Bivalvia</taxon>
        <taxon>Autobranchia</taxon>
        <taxon>Pteriomorphia</taxon>
        <taxon>Ostreida</taxon>
        <taxon>Ostreoidea</taxon>
        <taxon>Ostreidae</taxon>
        <taxon>Crassostrea</taxon>
    </lineage>
</organism>
<proteinExistence type="predicted"/>
<dbReference type="PANTHER" id="PTHR21435">
    <property type="entry name" value="MITOCHONDRIAL IMPORT INNER MEMBRANE TRANSLOCASE SUBUNIT TIM29"/>
    <property type="match status" value="1"/>
</dbReference>
<keyword evidence="1" id="KW-1185">Reference proteome</keyword>
<dbReference type="GO" id="GO:0045039">
    <property type="term" value="P:protein insertion into mitochondrial inner membrane"/>
    <property type="evidence" value="ECO:0007669"/>
    <property type="project" value="TreeGrafter"/>
</dbReference>
<gene>
    <name evidence="2" type="primary">LOC111121610</name>
</gene>
<reference evidence="2" key="1">
    <citation type="submission" date="2025-08" db="UniProtKB">
        <authorList>
            <consortium name="RefSeq"/>
        </authorList>
    </citation>
    <scope>IDENTIFICATION</scope>
    <source>
        <tissue evidence="2">Whole sample</tissue>
    </source>
</reference>
<protein>
    <submittedName>
        <fullName evidence="2">Mitochondrial import inner membrane translocase subunit Tim29-like</fullName>
    </submittedName>
</protein>
<accession>A0A8B8CW26</accession>
<sequence length="199" mass="23475">MAARMLQRFKPTLPEKWKGGKIEKIGTFFYNILNDYKMAMQETIQDCKERPVKASIYISLLTFVGVLYKTNPSERDFRQELIEDAQEMLLIGEPIRNVKTDRYLCSILEAQRDGRLKYQSLILFSFVYFDKLSHEADLFEARCNLIKPHWKDFHKSIVEIGALGKFWNLRKAMIDYDINPEEWDEQGMPVNPLKLSQLK</sequence>
<dbReference type="AlphaFoldDB" id="A0A8B8CW26"/>
<dbReference type="Proteomes" id="UP000694844">
    <property type="component" value="Chromosome 2"/>
</dbReference>
<dbReference type="GeneID" id="111121610"/>
<dbReference type="PANTHER" id="PTHR21435:SF1">
    <property type="entry name" value="MITOCHONDRIAL IMPORT INNER MEMBRANE TRANSLOCASE SUBUNIT TIM29"/>
    <property type="match status" value="1"/>
</dbReference>
<dbReference type="Pfam" id="PF10171">
    <property type="entry name" value="Tim29"/>
    <property type="match status" value="1"/>
</dbReference>
<evidence type="ECO:0000313" key="2">
    <source>
        <dbReference type="RefSeq" id="XP_022318671.1"/>
    </source>
</evidence>
<dbReference type="InterPro" id="IPR019322">
    <property type="entry name" value="TIMM29"/>
</dbReference>
<name>A0A8B8CW26_CRAVI</name>
<dbReference type="GO" id="GO:0042721">
    <property type="term" value="C:TIM22 mitochondrial import inner membrane insertion complex"/>
    <property type="evidence" value="ECO:0007669"/>
    <property type="project" value="InterPro"/>
</dbReference>
<dbReference type="KEGG" id="cvn:111121610"/>
<dbReference type="OrthoDB" id="5970620at2759"/>